<name>A0ABD1YMS9_9MARC</name>
<dbReference type="EMBL" id="JBHFFA010000004">
    <property type="protein sequence ID" value="KAL2631017.1"/>
    <property type="molecule type" value="Genomic_DNA"/>
</dbReference>
<gene>
    <name evidence="1" type="ORF">R1flu_015703</name>
</gene>
<comment type="caution">
    <text evidence="1">The sequence shown here is derived from an EMBL/GenBank/DDBJ whole genome shotgun (WGS) entry which is preliminary data.</text>
</comment>
<proteinExistence type="predicted"/>
<evidence type="ECO:0000313" key="2">
    <source>
        <dbReference type="Proteomes" id="UP001605036"/>
    </source>
</evidence>
<dbReference type="AlphaFoldDB" id="A0ABD1YMS9"/>
<dbReference type="Proteomes" id="UP001605036">
    <property type="component" value="Unassembled WGS sequence"/>
</dbReference>
<reference evidence="1 2" key="1">
    <citation type="submission" date="2024-09" db="EMBL/GenBank/DDBJ databases">
        <title>Chromosome-scale assembly of Riccia fluitans.</title>
        <authorList>
            <person name="Paukszto L."/>
            <person name="Sawicki J."/>
            <person name="Karawczyk K."/>
            <person name="Piernik-Szablinska J."/>
            <person name="Szczecinska M."/>
            <person name="Mazdziarz M."/>
        </authorList>
    </citation>
    <scope>NUCLEOTIDE SEQUENCE [LARGE SCALE GENOMIC DNA]</scope>
    <source>
        <strain evidence="1">Rf_01</strain>
        <tissue evidence="1">Aerial parts of the thallus</tissue>
    </source>
</reference>
<sequence>MSLLMERMQIIIPVDMTVKEYLNIDDHGNAPTFELPEDLIDLLIHEHYGSNEGADGFEEVSAGKDLVSCKNVQDALKTVMLYLTQQEVDTSVGTKKMLFVCNLVKNGI</sequence>
<accession>A0ABD1YMS9</accession>
<keyword evidence="2" id="KW-1185">Reference proteome</keyword>
<organism evidence="1 2">
    <name type="scientific">Riccia fluitans</name>
    <dbReference type="NCBI Taxonomy" id="41844"/>
    <lineage>
        <taxon>Eukaryota</taxon>
        <taxon>Viridiplantae</taxon>
        <taxon>Streptophyta</taxon>
        <taxon>Embryophyta</taxon>
        <taxon>Marchantiophyta</taxon>
        <taxon>Marchantiopsida</taxon>
        <taxon>Marchantiidae</taxon>
        <taxon>Marchantiales</taxon>
        <taxon>Ricciaceae</taxon>
        <taxon>Riccia</taxon>
    </lineage>
</organism>
<evidence type="ECO:0000313" key="1">
    <source>
        <dbReference type="EMBL" id="KAL2631017.1"/>
    </source>
</evidence>
<protein>
    <submittedName>
        <fullName evidence="1">Uncharacterized protein</fullName>
    </submittedName>
</protein>